<gene>
    <name evidence="2" type="ORF">CERSUDRAFT_119472</name>
</gene>
<dbReference type="AlphaFoldDB" id="M2QYQ0"/>
<sequence length="166" mass="18458">MRRRLGSGRCAQGQKMRAPCQFHILRLRMRECGLQQVRCALPGEERAANAGVWNRSGVEEGRGNLVGLRQLEHARQKETAAWRRSCGPRQRPQRRCPAGCWGSIAGRARSLASARHWRSCWQPPGAVICAPGVRWLEFAGFAASSRPGSSARALKTRSPGRDFQRG</sequence>
<accession>M2QYQ0</accession>
<dbReference type="Proteomes" id="UP000016930">
    <property type="component" value="Unassembled WGS sequence"/>
</dbReference>
<keyword evidence="3" id="KW-1185">Reference proteome</keyword>
<name>M2QYQ0_CERS8</name>
<dbReference type="EMBL" id="KB445816">
    <property type="protein sequence ID" value="EMD31661.1"/>
    <property type="molecule type" value="Genomic_DNA"/>
</dbReference>
<feature type="region of interest" description="Disordered" evidence="1">
    <location>
        <begin position="145"/>
        <end position="166"/>
    </location>
</feature>
<dbReference type="HOGENOM" id="CLU_1602485_0_0_1"/>
<proteinExistence type="predicted"/>
<evidence type="ECO:0000313" key="3">
    <source>
        <dbReference type="Proteomes" id="UP000016930"/>
    </source>
</evidence>
<organism evidence="2 3">
    <name type="scientific">Ceriporiopsis subvermispora (strain B)</name>
    <name type="common">White-rot fungus</name>
    <name type="synonym">Gelatoporia subvermispora</name>
    <dbReference type="NCBI Taxonomy" id="914234"/>
    <lineage>
        <taxon>Eukaryota</taxon>
        <taxon>Fungi</taxon>
        <taxon>Dikarya</taxon>
        <taxon>Basidiomycota</taxon>
        <taxon>Agaricomycotina</taxon>
        <taxon>Agaricomycetes</taxon>
        <taxon>Polyporales</taxon>
        <taxon>Gelatoporiaceae</taxon>
        <taxon>Gelatoporia</taxon>
    </lineage>
</organism>
<reference evidence="2 3" key="1">
    <citation type="journal article" date="2012" name="Proc. Natl. Acad. Sci. U.S.A.">
        <title>Comparative genomics of Ceriporiopsis subvermispora and Phanerochaete chrysosporium provide insight into selective ligninolysis.</title>
        <authorList>
            <person name="Fernandez-Fueyo E."/>
            <person name="Ruiz-Duenas F.J."/>
            <person name="Ferreira P."/>
            <person name="Floudas D."/>
            <person name="Hibbett D.S."/>
            <person name="Canessa P."/>
            <person name="Larrondo L.F."/>
            <person name="James T.Y."/>
            <person name="Seelenfreund D."/>
            <person name="Lobos S."/>
            <person name="Polanco R."/>
            <person name="Tello M."/>
            <person name="Honda Y."/>
            <person name="Watanabe T."/>
            <person name="Watanabe T."/>
            <person name="Ryu J.S."/>
            <person name="Kubicek C.P."/>
            <person name="Schmoll M."/>
            <person name="Gaskell J."/>
            <person name="Hammel K.E."/>
            <person name="St John F.J."/>
            <person name="Vanden Wymelenberg A."/>
            <person name="Sabat G."/>
            <person name="Splinter BonDurant S."/>
            <person name="Syed K."/>
            <person name="Yadav J.S."/>
            <person name="Doddapaneni H."/>
            <person name="Subramanian V."/>
            <person name="Lavin J.L."/>
            <person name="Oguiza J.A."/>
            <person name="Perez G."/>
            <person name="Pisabarro A.G."/>
            <person name="Ramirez L."/>
            <person name="Santoyo F."/>
            <person name="Master E."/>
            <person name="Coutinho P.M."/>
            <person name="Henrissat B."/>
            <person name="Lombard V."/>
            <person name="Magnuson J.K."/>
            <person name="Kuees U."/>
            <person name="Hori C."/>
            <person name="Igarashi K."/>
            <person name="Samejima M."/>
            <person name="Held B.W."/>
            <person name="Barry K.W."/>
            <person name="LaButti K.M."/>
            <person name="Lapidus A."/>
            <person name="Lindquist E.A."/>
            <person name="Lucas S.M."/>
            <person name="Riley R."/>
            <person name="Salamov A.A."/>
            <person name="Hoffmeister D."/>
            <person name="Schwenk D."/>
            <person name="Hadar Y."/>
            <person name="Yarden O."/>
            <person name="de Vries R.P."/>
            <person name="Wiebenga A."/>
            <person name="Stenlid J."/>
            <person name="Eastwood D."/>
            <person name="Grigoriev I.V."/>
            <person name="Berka R.M."/>
            <person name="Blanchette R.A."/>
            <person name="Kersten P."/>
            <person name="Martinez A.T."/>
            <person name="Vicuna R."/>
            <person name="Cullen D."/>
        </authorList>
    </citation>
    <scope>NUCLEOTIDE SEQUENCE [LARGE SCALE GENOMIC DNA]</scope>
    <source>
        <strain evidence="2 3">B</strain>
    </source>
</reference>
<evidence type="ECO:0000256" key="1">
    <source>
        <dbReference type="SAM" id="MobiDB-lite"/>
    </source>
</evidence>
<protein>
    <submittedName>
        <fullName evidence="2">Uncharacterized protein</fullName>
    </submittedName>
</protein>
<evidence type="ECO:0000313" key="2">
    <source>
        <dbReference type="EMBL" id="EMD31661.1"/>
    </source>
</evidence>